<evidence type="ECO:0000313" key="2">
    <source>
        <dbReference type="Proteomes" id="UP000604046"/>
    </source>
</evidence>
<organism evidence="1 2">
    <name type="scientific">Symbiodinium natans</name>
    <dbReference type="NCBI Taxonomy" id="878477"/>
    <lineage>
        <taxon>Eukaryota</taxon>
        <taxon>Sar</taxon>
        <taxon>Alveolata</taxon>
        <taxon>Dinophyceae</taxon>
        <taxon>Suessiales</taxon>
        <taxon>Symbiodiniaceae</taxon>
        <taxon>Symbiodinium</taxon>
    </lineage>
</organism>
<dbReference type="AlphaFoldDB" id="A0A812KIM9"/>
<accession>A0A812KIM9</accession>
<proteinExistence type="predicted"/>
<keyword evidence="2" id="KW-1185">Reference proteome</keyword>
<dbReference type="Proteomes" id="UP000604046">
    <property type="component" value="Unassembled WGS sequence"/>
</dbReference>
<reference evidence="1" key="1">
    <citation type="submission" date="2021-02" db="EMBL/GenBank/DDBJ databases">
        <authorList>
            <person name="Dougan E. K."/>
            <person name="Rhodes N."/>
            <person name="Thang M."/>
            <person name="Chan C."/>
        </authorList>
    </citation>
    <scope>NUCLEOTIDE SEQUENCE</scope>
</reference>
<protein>
    <submittedName>
        <fullName evidence="1">Uncharacterized protein</fullName>
    </submittedName>
</protein>
<dbReference type="EMBL" id="CAJNDS010000735">
    <property type="protein sequence ID" value="CAE7231065.1"/>
    <property type="molecule type" value="Genomic_DNA"/>
</dbReference>
<name>A0A812KIM9_9DINO</name>
<evidence type="ECO:0000313" key="1">
    <source>
        <dbReference type="EMBL" id="CAE7231065.1"/>
    </source>
</evidence>
<sequence>MRGRTGAKLFDEEMQVLHTTTEGKFSGGALVKEIIVRAKHLEGSSNLNLNVYYPGTSEEVLGTTTVGYIDSLASEPKTGGGRAMWDFISGMNFICIACHSILLQKTVDFWQARGMQHMDPSSEKDCNAFRQLVMVHTMGKGDVLLLMSLDVVRLLRVSKPKASNKMYTVH</sequence>
<gene>
    <name evidence="1" type="ORF">SNAT2548_LOCUS9449</name>
</gene>
<comment type="caution">
    <text evidence="1">The sequence shown here is derived from an EMBL/GenBank/DDBJ whole genome shotgun (WGS) entry which is preliminary data.</text>
</comment>